<sequence length="277" mass="30179">MPRMSQVGEKRGVEYLDAIRKLNGGVKDDDPKITVGFGYYFFLIVVIVLNLAIVKTAISQEVYAQTGFEEFSVGNLPKDWEVIGGDFEVSGDTVKTDKKALAILGGGDGDGLGVPIETENPIISVEFWVYIEGGGRSFNLKVATADGIGENTGCTYINWDAGIVRLYDGAAWQLIGDFETDTWKYVRVIADVGKSEFDFYVGDDRNDALGTKPEKGLPFRNAALGPVAKWVAFYTWGITAPGYVDDLLIYEGADPLDLAVDPNGKLTTLWGHVKQGL</sequence>
<evidence type="ECO:0000313" key="3">
    <source>
        <dbReference type="Proteomes" id="UP001174909"/>
    </source>
</evidence>
<dbReference type="AlphaFoldDB" id="A0AA35R7S9"/>
<gene>
    <name evidence="2" type="ORF">GBAR_LOCUS4674</name>
</gene>
<evidence type="ECO:0000313" key="2">
    <source>
        <dbReference type="EMBL" id="CAI8006375.1"/>
    </source>
</evidence>
<evidence type="ECO:0000256" key="1">
    <source>
        <dbReference type="SAM" id="Phobius"/>
    </source>
</evidence>
<reference evidence="2" key="1">
    <citation type="submission" date="2023-03" db="EMBL/GenBank/DDBJ databases">
        <authorList>
            <person name="Steffen K."/>
            <person name="Cardenas P."/>
        </authorList>
    </citation>
    <scope>NUCLEOTIDE SEQUENCE</scope>
</reference>
<keyword evidence="3" id="KW-1185">Reference proteome</keyword>
<keyword evidence="1" id="KW-0812">Transmembrane</keyword>
<dbReference type="EMBL" id="CASHTH010000683">
    <property type="protein sequence ID" value="CAI8006375.1"/>
    <property type="molecule type" value="Genomic_DNA"/>
</dbReference>
<keyword evidence="1" id="KW-0472">Membrane</keyword>
<protein>
    <submittedName>
        <fullName evidence="2">Uncharacterized protein</fullName>
    </submittedName>
</protein>
<comment type="caution">
    <text evidence="2">The sequence shown here is derived from an EMBL/GenBank/DDBJ whole genome shotgun (WGS) entry which is preliminary data.</text>
</comment>
<dbReference type="Proteomes" id="UP001174909">
    <property type="component" value="Unassembled WGS sequence"/>
</dbReference>
<accession>A0AA35R7S9</accession>
<name>A0AA35R7S9_GEOBA</name>
<keyword evidence="1" id="KW-1133">Transmembrane helix</keyword>
<feature type="transmembrane region" description="Helical" evidence="1">
    <location>
        <begin position="37"/>
        <end position="54"/>
    </location>
</feature>
<proteinExistence type="predicted"/>
<organism evidence="2 3">
    <name type="scientific">Geodia barretti</name>
    <name type="common">Barrett's horny sponge</name>
    <dbReference type="NCBI Taxonomy" id="519541"/>
    <lineage>
        <taxon>Eukaryota</taxon>
        <taxon>Metazoa</taxon>
        <taxon>Porifera</taxon>
        <taxon>Demospongiae</taxon>
        <taxon>Heteroscleromorpha</taxon>
        <taxon>Tetractinellida</taxon>
        <taxon>Astrophorina</taxon>
        <taxon>Geodiidae</taxon>
        <taxon>Geodia</taxon>
    </lineage>
</organism>